<evidence type="ECO:0000313" key="8">
    <source>
        <dbReference type="EMBL" id="MFI6501257.1"/>
    </source>
</evidence>
<dbReference type="InterPro" id="IPR047945">
    <property type="entry name" value="MIB_synthase"/>
</dbReference>
<name>A0ABW7YZX3_9ACTN</name>
<dbReference type="SFLD" id="SFLDG01020">
    <property type="entry name" value="Terpene_Cyclase_Like_2"/>
    <property type="match status" value="1"/>
</dbReference>
<keyword evidence="4 7" id="KW-0456">Lyase</keyword>
<evidence type="ECO:0000256" key="6">
    <source>
        <dbReference type="ARBA" id="ARBA00035653"/>
    </source>
</evidence>
<dbReference type="RefSeq" id="WP_397085652.1">
    <property type="nucleotide sequence ID" value="NZ_JBITGY010000007.1"/>
</dbReference>
<comment type="catalytic activity">
    <reaction evidence="5">
        <text>(E)-2-methylgeranyl diphosphate + H2O = 2-methylisoborneol + diphosphate</text>
        <dbReference type="Rhea" id="RHEA:32571"/>
        <dbReference type="ChEBI" id="CHEBI:15377"/>
        <dbReference type="ChEBI" id="CHEBI:33019"/>
        <dbReference type="ChEBI" id="CHEBI:61984"/>
        <dbReference type="ChEBI" id="CHEBI:61987"/>
        <dbReference type="EC" id="4.2.3.118"/>
    </reaction>
</comment>
<evidence type="ECO:0000256" key="4">
    <source>
        <dbReference type="ARBA" id="ARBA00023239"/>
    </source>
</evidence>
<dbReference type="EMBL" id="JBITGY010000007">
    <property type="protein sequence ID" value="MFI6501257.1"/>
    <property type="molecule type" value="Genomic_DNA"/>
</dbReference>
<keyword evidence="2 7" id="KW-0479">Metal-binding</keyword>
<dbReference type="PANTHER" id="PTHR35201:SF4">
    <property type="entry name" value="BETA-PINACENE SYNTHASE-RELATED"/>
    <property type="match status" value="1"/>
</dbReference>
<evidence type="ECO:0000313" key="9">
    <source>
        <dbReference type="Proteomes" id="UP001612741"/>
    </source>
</evidence>
<dbReference type="Pfam" id="PF19086">
    <property type="entry name" value="Terpene_syn_C_2"/>
    <property type="match status" value="1"/>
</dbReference>
<evidence type="ECO:0000256" key="2">
    <source>
        <dbReference type="ARBA" id="ARBA00022723"/>
    </source>
</evidence>
<dbReference type="SFLD" id="SFLDS00005">
    <property type="entry name" value="Isoprenoid_Synthase_Type_I"/>
    <property type="match status" value="1"/>
</dbReference>
<comment type="caution">
    <text evidence="8">The sequence shown here is derived from an EMBL/GenBank/DDBJ whole genome shotgun (WGS) entry which is preliminary data.</text>
</comment>
<evidence type="ECO:0000256" key="1">
    <source>
        <dbReference type="ARBA" id="ARBA00001946"/>
    </source>
</evidence>
<dbReference type="PANTHER" id="PTHR35201">
    <property type="entry name" value="TERPENE SYNTHASE"/>
    <property type="match status" value="1"/>
</dbReference>
<dbReference type="InterPro" id="IPR008949">
    <property type="entry name" value="Isoprenoid_synthase_dom_sf"/>
</dbReference>
<evidence type="ECO:0000256" key="5">
    <source>
        <dbReference type="ARBA" id="ARBA00035573"/>
    </source>
</evidence>
<keyword evidence="3 7" id="KW-0460">Magnesium</keyword>
<sequence length="376" mass="41407">MPDPSAFLAGPTGLGTSAVRLFAELADGAVPVHCAPGPRVTRQPPLTYAMRPWADGSMPPLYCPLTVRVDDKLATLVNERLVEWAEEIGLHEGRIEQFRQTGFGRLITLAHPDVDDPDRLLLAAQMNAAWWASDDYYADETELGADPELLAGRLALAMSSMDAPPPADEFTEQLDEHLSADPVLVSLTSARQHVARHATPSQIARVNLTSCQMWVSWNAYGAWRQSGEQVEAWRYLAARQHDSFYTSMTLIDIAGGYEVPANLFYKPRVHRAAMRAGTAAVIVNDLHSALKEAADERPDCNLVLLVAEERGCSLREAAERAVALHNDMVAAFEADCRELAALPSPELRQFLWALGAWLGGSFEWHSTTNRYSTTET</sequence>
<evidence type="ECO:0000256" key="7">
    <source>
        <dbReference type="RuleBase" id="RU366034"/>
    </source>
</evidence>
<evidence type="ECO:0000256" key="3">
    <source>
        <dbReference type="ARBA" id="ARBA00022842"/>
    </source>
</evidence>
<dbReference type="Gene3D" id="1.10.600.10">
    <property type="entry name" value="Farnesyl Diphosphate Synthase"/>
    <property type="match status" value="1"/>
</dbReference>
<keyword evidence="9" id="KW-1185">Reference proteome</keyword>
<dbReference type="InterPro" id="IPR034686">
    <property type="entry name" value="Terpene_cyclase-like_2"/>
</dbReference>
<gene>
    <name evidence="8" type="ORF">ACIBG2_28035</name>
</gene>
<proteinExistence type="inferred from homology"/>
<dbReference type="NCBIfam" id="NF041167">
    <property type="entry name" value="f2_encap_cargo2"/>
    <property type="match status" value="1"/>
</dbReference>
<dbReference type="SUPFAM" id="SSF48576">
    <property type="entry name" value="Terpenoid synthases"/>
    <property type="match status" value="1"/>
</dbReference>
<protein>
    <recommendedName>
        <fullName evidence="7">Terpene synthase</fullName>
        <ecNumber evidence="7">4.2.3.-</ecNumber>
    </recommendedName>
</protein>
<reference evidence="8 9" key="1">
    <citation type="submission" date="2024-10" db="EMBL/GenBank/DDBJ databases">
        <title>The Natural Products Discovery Center: Release of the First 8490 Sequenced Strains for Exploring Actinobacteria Biosynthetic Diversity.</title>
        <authorList>
            <person name="Kalkreuter E."/>
            <person name="Kautsar S.A."/>
            <person name="Yang D."/>
            <person name="Bader C.D."/>
            <person name="Teijaro C.N."/>
            <person name="Fluegel L."/>
            <person name="Davis C.M."/>
            <person name="Simpson J.R."/>
            <person name="Lauterbach L."/>
            <person name="Steele A.D."/>
            <person name="Gui C."/>
            <person name="Meng S."/>
            <person name="Li G."/>
            <person name="Viehrig K."/>
            <person name="Ye F."/>
            <person name="Su P."/>
            <person name="Kiefer A.F."/>
            <person name="Nichols A."/>
            <person name="Cepeda A.J."/>
            <person name="Yan W."/>
            <person name="Fan B."/>
            <person name="Jiang Y."/>
            <person name="Adhikari A."/>
            <person name="Zheng C.-J."/>
            <person name="Schuster L."/>
            <person name="Cowan T.M."/>
            <person name="Smanski M.J."/>
            <person name="Chevrette M.G."/>
            <person name="De Carvalho L.P.S."/>
            <person name="Shen B."/>
        </authorList>
    </citation>
    <scope>NUCLEOTIDE SEQUENCE [LARGE SCALE GENOMIC DNA]</scope>
    <source>
        <strain evidence="8 9">NPDC050545</strain>
    </source>
</reference>
<dbReference type="Proteomes" id="UP001612741">
    <property type="component" value="Unassembled WGS sequence"/>
</dbReference>
<accession>A0ABW7YZX3</accession>
<organism evidence="8 9">
    <name type="scientific">Nonomuraea typhae</name>
    <dbReference type="NCBI Taxonomy" id="2603600"/>
    <lineage>
        <taxon>Bacteria</taxon>
        <taxon>Bacillati</taxon>
        <taxon>Actinomycetota</taxon>
        <taxon>Actinomycetes</taxon>
        <taxon>Streptosporangiales</taxon>
        <taxon>Streptosporangiaceae</taxon>
        <taxon>Nonomuraea</taxon>
    </lineage>
</organism>
<comment type="similarity">
    <text evidence="6">Belongs to the terpene synthase family. 2-methylisoborneol synthase subfamily.</text>
</comment>
<dbReference type="EC" id="4.2.3.-" evidence="7"/>
<comment type="cofactor">
    <cofactor evidence="1 7">
        <name>Mg(2+)</name>
        <dbReference type="ChEBI" id="CHEBI:18420"/>
    </cofactor>
</comment>